<feature type="region of interest" description="Disordered" evidence="1">
    <location>
        <begin position="1"/>
        <end position="74"/>
    </location>
</feature>
<comment type="caution">
    <text evidence="2">The sequence shown here is derived from an EMBL/GenBank/DDBJ whole genome shotgun (WGS) entry which is preliminary data.</text>
</comment>
<dbReference type="AlphaFoldDB" id="A0ABD0JI22"/>
<keyword evidence="3" id="KW-1185">Reference proteome</keyword>
<evidence type="ECO:0000313" key="3">
    <source>
        <dbReference type="Proteomes" id="UP001519460"/>
    </source>
</evidence>
<accession>A0ABD0JI22</accession>
<sequence>MMAMWRGAPAVKQPWASGGDTNNPVDRQRAQRSPLRSLAVRDLSHRPANRRTKTFCHGFPSPFRPPNHPLTARRRRVKSKGHETLVYDMPEVAIPPHPHCQYTTETSGNKWFENCVNDMNAHPPPPPKKKRHGGRPELCGRHDKRCRIYRCSHCAKYIV</sequence>
<protein>
    <submittedName>
        <fullName evidence="2">Uncharacterized protein</fullName>
    </submittedName>
</protein>
<name>A0ABD0JI22_9CAEN</name>
<dbReference type="EMBL" id="JACVVK020000436">
    <property type="protein sequence ID" value="KAK7474479.1"/>
    <property type="molecule type" value="Genomic_DNA"/>
</dbReference>
<gene>
    <name evidence="2" type="ORF">BaRGS_00034301</name>
</gene>
<evidence type="ECO:0000313" key="2">
    <source>
        <dbReference type="EMBL" id="KAK7474479.1"/>
    </source>
</evidence>
<organism evidence="2 3">
    <name type="scientific">Batillaria attramentaria</name>
    <dbReference type="NCBI Taxonomy" id="370345"/>
    <lineage>
        <taxon>Eukaryota</taxon>
        <taxon>Metazoa</taxon>
        <taxon>Spiralia</taxon>
        <taxon>Lophotrochozoa</taxon>
        <taxon>Mollusca</taxon>
        <taxon>Gastropoda</taxon>
        <taxon>Caenogastropoda</taxon>
        <taxon>Sorbeoconcha</taxon>
        <taxon>Cerithioidea</taxon>
        <taxon>Batillariidae</taxon>
        <taxon>Batillaria</taxon>
    </lineage>
</organism>
<evidence type="ECO:0000256" key="1">
    <source>
        <dbReference type="SAM" id="MobiDB-lite"/>
    </source>
</evidence>
<reference evidence="2 3" key="1">
    <citation type="journal article" date="2023" name="Sci. Data">
        <title>Genome assembly of the Korean intertidal mud-creeper Batillaria attramentaria.</title>
        <authorList>
            <person name="Patra A.K."/>
            <person name="Ho P.T."/>
            <person name="Jun S."/>
            <person name="Lee S.J."/>
            <person name="Kim Y."/>
            <person name="Won Y.J."/>
        </authorList>
    </citation>
    <scope>NUCLEOTIDE SEQUENCE [LARGE SCALE GENOMIC DNA]</scope>
    <source>
        <strain evidence="2">Wonlab-2016</strain>
    </source>
</reference>
<proteinExistence type="predicted"/>
<dbReference type="Proteomes" id="UP001519460">
    <property type="component" value="Unassembled WGS sequence"/>
</dbReference>